<dbReference type="RefSeq" id="WP_092654511.1">
    <property type="nucleotide sequence ID" value="NZ_LT629732.1"/>
</dbReference>
<gene>
    <name evidence="3" type="ORF">SAMN04489717_3263</name>
</gene>
<evidence type="ECO:0000256" key="2">
    <source>
        <dbReference type="SAM" id="SignalP"/>
    </source>
</evidence>
<protein>
    <recommendedName>
        <fullName evidence="5">Collagen triple helix repeat-containing protein</fullName>
    </recommendedName>
</protein>
<dbReference type="PROSITE" id="PS51318">
    <property type="entry name" value="TAT"/>
    <property type="match status" value="1"/>
</dbReference>
<evidence type="ECO:0000313" key="3">
    <source>
        <dbReference type="EMBL" id="SDS61461.1"/>
    </source>
</evidence>
<keyword evidence="4" id="KW-1185">Reference proteome</keyword>
<evidence type="ECO:0000313" key="4">
    <source>
        <dbReference type="Proteomes" id="UP000198983"/>
    </source>
</evidence>
<dbReference type="InterPro" id="IPR006311">
    <property type="entry name" value="TAT_signal"/>
</dbReference>
<dbReference type="STRING" id="117157.SAMN04489717_3263"/>
<dbReference type="EMBL" id="LT629732">
    <property type="protein sequence ID" value="SDS61461.1"/>
    <property type="molecule type" value="Genomic_DNA"/>
</dbReference>
<evidence type="ECO:0000256" key="1">
    <source>
        <dbReference type="SAM" id="MobiDB-lite"/>
    </source>
</evidence>
<proteinExistence type="predicted"/>
<reference evidence="3 4" key="1">
    <citation type="submission" date="2016-10" db="EMBL/GenBank/DDBJ databases">
        <authorList>
            <person name="de Groot N.N."/>
        </authorList>
    </citation>
    <scope>NUCLEOTIDE SEQUENCE [LARGE SCALE GENOMIC DNA]</scope>
    <source>
        <strain evidence="3 4">DSM 22024</strain>
    </source>
</reference>
<dbReference type="OrthoDB" id="10021159at2"/>
<feature type="signal peptide" evidence="2">
    <location>
        <begin position="1"/>
        <end position="32"/>
    </location>
</feature>
<dbReference type="AlphaFoldDB" id="A0A1H1TN22"/>
<organism evidence="3 4">
    <name type="scientific">Actinopolymorpha singaporensis</name>
    <dbReference type="NCBI Taxonomy" id="117157"/>
    <lineage>
        <taxon>Bacteria</taxon>
        <taxon>Bacillati</taxon>
        <taxon>Actinomycetota</taxon>
        <taxon>Actinomycetes</taxon>
        <taxon>Propionibacteriales</taxon>
        <taxon>Actinopolymorphaceae</taxon>
        <taxon>Actinopolymorpha</taxon>
    </lineage>
</organism>
<dbReference type="Proteomes" id="UP000198983">
    <property type="component" value="Chromosome I"/>
</dbReference>
<name>A0A1H1TN22_9ACTN</name>
<feature type="chain" id="PRO_5039582666" description="Collagen triple helix repeat-containing protein" evidence="2">
    <location>
        <begin position="33"/>
        <end position="220"/>
    </location>
</feature>
<feature type="region of interest" description="Disordered" evidence="1">
    <location>
        <begin position="59"/>
        <end position="109"/>
    </location>
</feature>
<accession>A0A1H1TN22</accession>
<sequence>MFAMLMRRRWLGRVTVVTAAVLLAGLGAAAYAAIPAVIPDADGTIHGCFRTTQGSLRVIDPSAGDSCGPSETALDWSRTGPQGPQGPQGPRGPAGPEGSGHAFTATSGGSVPIHGPTVVVTLTGLPAGTYLVWSPIEVVGDTESGTNNTCLFVVNDSTLVVGEGDTFMYDAKDPGFGRADMFAIITVPADGSTIATRCDANTDGAREFGRTTALKVAAVN</sequence>
<evidence type="ECO:0008006" key="5">
    <source>
        <dbReference type="Google" id="ProtNLM"/>
    </source>
</evidence>
<keyword evidence="2" id="KW-0732">Signal</keyword>